<evidence type="ECO:0000313" key="2">
    <source>
        <dbReference type="Proteomes" id="UP001143674"/>
    </source>
</evidence>
<dbReference type="Proteomes" id="UP001143674">
    <property type="component" value="Unassembled WGS sequence"/>
</dbReference>
<dbReference type="RefSeq" id="WP_184852602.1">
    <property type="nucleotide sequence ID" value="NZ_JABZEH010000002.1"/>
</dbReference>
<dbReference type="AlphaFoldDB" id="A0AAE3NEZ0"/>
<gene>
    <name evidence="1" type="ORF">LBW55_03690</name>
</gene>
<evidence type="ECO:0000313" key="1">
    <source>
        <dbReference type="EMBL" id="MDB0520715.1"/>
    </source>
</evidence>
<accession>A0AAE3NEZ0</accession>
<proteinExistence type="predicted"/>
<dbReference type="EMBL" id="JAIVEX010000002">
    <property type="protein sequence ID" value="MDB0520715.1"/>
    <property type="molecule type" value="Genomic_DNA"/>
</dbReference>
<organism evidence="1 2">
    <name type="scientific">Ralstonia solanacearum</name>
    <name type="common">Pseudomonas solanacearum</name>
    <dbReference type="NCBI Taxonomy" id="305"/>
    <lineage>
        <taxon>Bacteria</taxon>
        <taxon>Pseudomonadati</taxon>
        <taxon>Pseudomonadota</taxon>
        <taxon>Betaproteobacteria</taxon>
        <taxon>Burkholderiales</taxon>
        <taxon>Burkholderiaceae</taxon>
        <taxon>Ralstonia</taxon>
        <taxon>Ralstonia solanacearum species complex</taxon>
    </lineage>
</organism>
<reference evidence="1" key="1">
    <citation type="submission" date="2021-09" db="EMBL/GenBank/DDBJ databases">
        <title>Genomic analysis of Ralstonia spp.</title>
        <authorList>
            <person name="Aburjaile F."/>
            <person name="Ariute J.C."/>
            <person name="Pais A.K.L."/>
            <person name="Albuquerque G.M.R."/>
            <person name="Silva A.M.F."/>
            <person name="Brenig B."/>
            <person name="Azevedo V."/>
            <person name="Matiuzzi M."/>
            <person name="Ramos R."/>
            <person name="Goes-Neto A."/>
            <person name="Soares S."/>
            <person name="Iseppon A.M.B."/>
            <person name="Souza E."/>
            <person name="Gama M."/>
        </authorList>
    </citation>
    <scope>NUCLEOTIDE SEQUENCE</scope>
    <source>
        <strain evidence="1">B4</strain>
    </source>
</reference>
<comment type="caution">
    <text evidence="1">The sequence shown here is derived from an EMBL/GenBank/DDBJ whole genome shotgun (WGS) entry which is preliminary data.</text>
</comment>
<protein>
    <submittedName>
        <fullName evidence="1">Uncharacterized protein</fullName>
    </submittedName>
</protein>
<sequence length="127" mass="13750">MPRANPSDAATDVRPVPPGMTGDALHAFLTSRFDLVTDPAERGSGRAYFLGAVVWHPASTTRILHVTCGADGQVNRIKLCDASDSNHSVFAPLPVPWPELHRIVADEIARHGRRSAARETRDHGHGD</sequence>
<name>A0AAE3NEZ0_RALSL</name>